<name>A0A3M9NSN8_9BACT</name>
<dbReference type="Proteomes" id="UP000267223">
    <property type="component" value="Unassembled WGS sequence"/>
</dbReference>
<keyword evidence="2" id="KW-1185">Reference proteome</keyword>
<evidence type="ECO:0000313" key="2">
    <source>
        <dbReference type="Proteomes" id="UP000267223"/>
    </source>
</evidence>
<sequence>MRVVLTNLSNKLYEQSRFRLNYSALKHGIKEINSLDFEDLKAFAFYEENKKILQAAKGIGYWLWKPFIILQAMKKISEGDIVIYADCGIEIIDSLDPLISICRKNNPVLLFANENLKNKFWTKRDCFVIMHCDEKKYWDGLQSDASFSLFRKSPQAESFLNEWLNYCRDERVISGNPNVCGKKNFFGFKEHRWDQSVLSLLAIKHDIELFRVPTQYGNHYKLPELRIPGEFNCVNQVYQKQVNFYSSRPYRNSHYYQLLSHHRTKAGADTVEKKLSIAQLILKSGKRRWGKIRRYLTRT</sequence>
<proteinExistence type="predicted"/>
<comment type="caution">
    <text evidence="1">The sequence shown here is derived from an EMBL/GenBank/DDBJ whole genome shotgun (WGS) entry which is preliminary data.</text>
</comment>
<evidence type="ECO:0000313" key="1">
    <source>
        <dbReference type="EMBL" id="RNI40247.1"/>
    </source>
</evidence>
<accession>A0A3M9NSN8</accession>
<protein>
    <submittedName>
        <fullName evidence="1">Uncharacterized protein</fullName>
    </submittedName>
</protein>
<organism evidence="1 2">
    <name type="scientific">Hanamia caeni</name>
    <dbReference type="NCBI Taxonomy" id="2294116"/>
    <lineage>
        <taxon>Bacteria</taxon>
        <taxon>Pseudomonadati</taxon>
        <taxon>Bacteroidota</taxon>
        <taxon>Chitinophagia</taxon>
        <taxon>Chitinophagales</taxon>
        <taxon>Chitinophagaceae</taxon>
        <taxon>Hanamia</taxon>
    </lineage>
</organism>
<dbReference type="EMBL" id="RJJR01000001">
    <property type="protein sequence ID" value="RNI40247.1"/>
    <property type="molecule type" value="Genomic_DNA"/>
</dbReference>
<gene>
    <name evidence="1" type="ORF">EFY79_02820</name>
</gene>
<dbReference type="AlphaFoldDB" id="A0A3M9NSN8"/>
<reference evidence="1 2" key="1">
    <citation type="submission" date="2018-11" db="EMBL/GenBank/DDBJ databases">
        <title>Draft genome sequence of Ferruginibacter sp. BO-59.</title>
        <authorList>
            <person name="Im W.T."/>
        </authorList>
    </citation>
    <scope>NUCLEOTIDE SEQUENCE [LARGE SCALE GENOMIC DNA]</scope>
    <source>
        <strain evidence="1 2">BO-59</strain>
    </source>
</reference>